<keyword evidence="2" id="KW-1185">Reference proteome</keyword>
<dbReference type="RefSeq" id="WP_157609510.1">
    <property type="nucleotide sequence ID" value="NZ_CGIH01000027.1"/>
</dbReference>
<gene>
    <name evidence="1" type="ORF">1556</name>
</gene>
<organism evidence="1 2">
    <name type="scientific">Syntrophomonas zehnderi OL-4</name>
    <dbReference type="NCBI Taxonomy" id="690567"/>
    <lineage>
        <taxon>Bacteria</taxon>
        <taxon>Bacillati</taxon>
        <taxon>Bacillota</taxon>
        <taxon>Clostridia</taxon>
        <taxon>Eubacteriales</taxon>
        <taxon>Syntrophomonadaceae</taxon>
        <taxon>Syntrophomonas</taxon>
    </lineage>
</organism>
<accession>A0A0E4C8R2</accession>
<protein>
    <submittedName>
        <fullName evidence="1">Uncharacterized</fullName>
    </submittedName>
</protein>
<evidence type="ECO:0000313" key="1">
    <source>
        <dbReference type="EMBL" id="CFX63863.1"/>
    </source>
</evidence>
<proteinExistence type="predicted"/>
<reference evidence="1 2" key="1">
    <citation type="submission" date="2015-03" db="EMBL/GenBank/DDBJ databases">
        <authorList>
            <person name="Murphy D."/>
        </authorList>
    </citation>
    <scope>NUCLEOTIDE SEQUENCE [LARGE SCALE GENOMIC DNA]</scope>
    <source>
        <strain evidence="1 2">OL-4</strain>
    </source>
</reference>
<sequence length="53" mass="5910">MKNNLLIMVLLAVILAMAVPFSVYLSHSETAFTYDNIIRVGPLDVSGKNYTHQ</sequence>
<dbReference type="AlphaFoldDB" id="A0A0E4C8R2"/>
<dbReference type="Proteomes" id="UP000045545">
    <property type="component" value="Unassembled WGS sequence"/>
</dbReference>
<evidence type="ECO:0000313" key="2">
    <source>
        <dbReference type="Proteomes" id="UP000045545"/>
    </source>
</evidence>
<dbReference type="EMBL" id="CGIH01000027">
    <property type="protein sequence ID" value="CFX63863.1"/>
    <property type="molecule type" value="Genomic_DNA"/>
</dbReference>
<dbReference type="STRING" id="690567.1556"/>
<name>A0A0E4C8R2_9FIRM</name>